<feature type="region of interest" description="Disordered" evidence="1">
    <location>
        <begin position="91"/>
        <end position="158"/>
    </location>
</feature>
<comment type="caution">
    <text evidence="2">The sequence shown here is derived from an EMBL/GenBank/DDBJ whole genome shotgun (WGS) entry which is preliminary data.</text>
</comment>
<name>A0ABW6VHA5_MICFU</name>
<organism evidence="2 3">
    <name type="scientific">Microtetraspora fusca</name>
    <dbReference type="NCBI Taxonomy" id="1997"/>
    <lineage>
        <taxon>Bacteria</taxon>
        <taxon>Bacillati</taxon>
        <taxon>Actinomycetota</taxon>
        <taxon>Actinomycetes</taxon>
        <taxon>Streptosporangiales</taxon>
        <taxon>Streptosporangiaceae</taxon>
        <taxon>Microtetraspora</taxon>
    </lineage>
</organism>
<feature type="compositionally biased region" description="Pro residues" evidence="1">
    <location>
        <begin position="211"/>
        <end position="238"/>
    </location>
</feature>
<evidence type="ECO:0000256" key="1">
    <source>
        <dbReference type="SAM" id="MobiDB-lite"/>
    </source>
</evidence>
<dbReference type="RefSeq" id="WP_387345924.1">
    <property type="nucleotide sequence ID" value="NZ_JBIAXI010000024.1"/>
</dbReference>
<proteinExistence type="predicted"/>
<feature type="compositionally biased region" description="Basic and acidic residues" evidence="1">
    <location>
        <begin position="120"/>
        <end position="147"/>
    </location>
</feature>
<protein>
    <submittedName>
        <fullName evidence="2">Uncharacterized protein</fullName>
    </submittedName>
</protein>
<keyword evidence="3" id="KW-1185">Reference proteome</keyword>
<dbReference type="Proteomes" id="UP001602119">
    <property type="component" value="Unassembled WGS sequence"/>
</dbReference>
<accession>A0ABW6VHA5</accession>
<sequence>MLLLALATAWLIMRTLREMGYTFDDVASIPKRIKGEDVDPGEPKLTWETVKERRHSGQWDWPLWLGSWLIAGPTRAGHARYKARKAAREAKAAEEAAGAEQAQPTSEQTEKPPTAADAPKQPEDETGADGKQRRWWKKETPEADRPAGESSPEPPLAGVGEWEVAREGWTPGPDVPAHNPDDDIVDAEIVPPRAITEGEDPMANDLAAPQTPAPPVPGPPPGPAPAPLPGPAPTPLPTPVTAASPIQPGLPAGTVVFGICDDSGKEIGVVTNDGQVKYHNPADEPGAGQVPSTTPQAAVAASVPAQRRGGELALDSVRAIDDRLVQVLSACDAAVMNLIEQLHGEGITGSISTSYMAVLEGLSATLGLRQGARQELERHSNPIQEAVTSATPSNVANNTSFYQHQ</sequence>
<feature type="region of interest" description="Disordered" evidence="1">
    <location>
        <begin position="197"/>
        <end position="245"/>
    </location>
</feature>
<reference evidence="2 3" key="1">
    <citation type="submission" date="2024-10" db="EMBL/GenBank/DDBJ databases">
        <title>The Natural Products Discovery Center: Release of the First 8490 Sequenced Strains for Exploring Actinobacteria Biosynthetic Diversity.</title>
        <authorList>
            <person name="Kalkreuter E."/>
            <person name="Kautsar S.A."/>
            <person name="Yang D."/>
            <person name="Bader C.D."/>
            <person name="Teijaro C.N."/>
            <person name="Fluegel L."/>
            <person name="Davis C.M."/>
            <person name="Simpson J.R."/>
            <person name="Lauterbach L."/>
            <person name="Steele A.D."/>
            <person name="Gui C."/>
            <person name="Meng S."/>
            <person name="Li G."/>
            <person name="Viehrig K."/>
            <person name="Ye F."/>
            <person name="Su P."/>
            <person name="Kiefer A.F."/>
            <person name="Nichols A."/>
            <person name="Cepeda A.J."/>
            <person name="Yan W."/>
            <person name="Fan B."/>
            <person name="Jiang Y."/>
            <person name="Adhikari A."/>
            <person name="Zheng C.-J."/>
            <person name="Schuster L."/>
            <person name="Cowan T.M."/>
            <person name="Smanski M.J."/>
            <person name="Chevrette M.G."/>
            <person name="De Carvalho L.P.S."/>
            <person name="Shen B."/>
        </authorList>
    </citation>
    <scope>NUCLEOTIDE SEQUENCE [LARGE SCALE GENOMIC DNA]</scope>
    <source>
        <strain evidence="2 3">NPDC001281</strain>
    </source>
</reference>
<dbReference type="EMBL" id="JBIAXI010000024">
    <property type="protein sequence ID" value="MFF4777487.1"/>
    <property type="molecule type" value="Genomic_DNA"/>
</dbReference>
<evidence type="ECO:0000313" key="2">
    <source>
        <dbReference type="EMBL" id="MFF4777487.1"/>
    </source>
</evidence>
<evidence type="ECO:0000313" key="3">
    <source>
        <dbReference type="Proteomes" id="UP001602119"/>
    </source>
</evidence>
<gene>
    <name evidence="2" type="ORF">ACFY05_31990</name>
</gene>